<dbReference type="InterPro" id="IPR029039">
    <property type="entry name" value="Flavoprotein-like_sf"/>
</dbReference>
<protein>
    <submittedName>
        <fullName evidence="4">Flavodoxin family protein</fullName>
    </submittedName>
</protein>
<evidence type="ECO:0000256" key="2">
    <source>
        <dbReference type="ARBA" id="ARBA00022643"/>
    </source>
</evidence>
<dbReference type="EMBL" id="DXGI01000344">
    <property type="protein sequence ID" value="HIW79286.1"/>
    <property type="molecule type" value="Genomic_DNA"/>
</dbReference>
<dbReference type="PANTHER" id="PTHR43278:SF2">
    <property type="entry name" value="IRON-SULFUR FLAVOPROTEIN"/>
    <property type="match status" value="1"/>
</dbReference>
<keyword evidence="1" id="KW-0285">Flavoprotein</keyword>
<gene>
    <name evidence="4" type="ORF">H9874_09105</name>
</gene>
<evidence type="ECO:0000313" key="5">
    <source>
        <dbReference type="Proteomes" id="UP000824264"/>
    </source>
</evidence>
<evidence type="ECO:0000259" key="3">
    <source>
        <dbReference type="Pfam" id="PF03358"/>
    </source>
</evidence>
<reference evidence="4" key="1">
    <citation type="journal article" date="2021" name="PeerJ">
        <title>Extensive microbial diversity within the chicken gut microbiome revealed by metagenomics and culture.</title>
        <authorList>
            <person name="Gilroy R."/>
            <person name="Ravi A."/>
            <person name="Getino M."/>
            <person name="Pursley I."/>
            <person name="Horton D.L."/>
            <person name="Alikhan N.F."/>
            <person name="Baker D."/>
            <person name="Gharbi K."/>
            <person name="Hall N."/>
            <person name="Watson M."/>
            <person name="Adriaenssens E.M."/>
            <person name="Foster-Nyarko E."/>
            <person name="Jarju S."/>
            <person name="Secka A."/>
            <person name="Antonio M."/>
            <person name="Oren A."/>
            <person name="Chaudhuri R.R."/>
            <person name="La Ragione R."/>
            <person name="Hildebrand F."/>
            <person name="Pallen M.J."/>
        </authorList>
    </citation>
    <scope>NUCLEOTIDE SEQUENCE</scope>
    <source>
        <strain evidence="4">ChiSxjej5B17-1746</strain>
    </source>
</reference>
<dbReference type="InterPro" id="IPR051796">
    <property type="entry name" value="ISF_SsuE-like"/>
</dbReference>
<feature type="domain" description="NADPH-dependent FMN reductase-like" evidence="3">
    <location>
        <begin position="4"/>
        <end position="106"/>
    </location>
</feature>
<evidence type="ECO:0000313" key="4">
    <source>
        <dbReference type="EMBL" id="HIW79286.1"/>
    </source>
</evidence>
<dbReference type="GO" id="GO:0016491">
    <property type="term" value="F:oxidoreductase activity"/>
    <property type="evidence" value="ECO:0007669"/>
    <property type="project" value="InterPro"/>
</dbReference>
<dbReference type="Gene3D" id="3.40.50.360">
    <property type="match status" value="1"/>
</dbReference>
<dbReference type="SUPFAM" id="SSF52218">
    <property type="entry name" value="Flavoproteins"/>
    <property type="match status" value="1"/>
</dbReference>
<sequence>MSKKILVLNGSPRPHGNTAALIDAFIAGAQEAGHSVTRFDLQKMNIHPCLGCLGGGKNPDSPCTQKDDMYHIYPAYKEADILVFASPMYYWSISAQLKAALDRLFAVTEIDPDYRTPSKECRLLMAAEGDSDDNWEPVLHYYASLLRHLGWKDGGKVLAGGVMKAGDIKGKPALKEARDLGAAIR</sequence>
<organism evidence="4 5">
    <name type="scientific">Candidatus Bilophila faecipullorum</name>
    <dbReference type="NCBI Taxonomy" id="2838482"/>
    <lineage>
        <taxon>Bacteria</taxon>
        <taxon>Pseudomonadati</taxon>
        <taxon>Thermodesulfobacteriota</taxon>
        <taxon>Desulfovibrionia</taxon>
        <taxon>Desulfovibrionales</taxon>
        <taxon>Desulfovibrionaceae</taxon>
        <taxon>Bilophila</taxon>
    </lineage>
</organism>
<evidence type="ECO:0000256" key="1">
    <source>
        <dbReference type="ARBA" id="ARBA00022630"/>
    </source>
</evidence>
<proteinExistence type="predicted"/>
<dbReference type="PANTHER" id="PTHR43278">
    <property type="entry name" value="NAD(P)H-DEPENDENT FMN-CONTAINING OXIDOREDUCTASE YWQN-RELATED"/>
    <property type="match status" value="1"/>
</dbReference>
<reference evidence="4" key="2">
    <citation type="submission" date="2021-04" db="EMBL/GenBank/DDBJ databases">
        <authorList>
            <person name="Gilroy R."/>
        </authorList>
    </citation>
    <scope>NUCLEOTIDE SEQUENCE</scope>
    <source>
        <strain evidence="4">ChiSxjej5B17-1746</strain>
    </source>
</reference>
<comment type="caution">
    <text evidence="4">The sequence shown here is derived from an EMBL/GenBank/DDBJ whole genome shotgun (WGS) entry which is preliminary data.</text>
</comment>
<dbReference type="Proteomes" id="UP000824264">
    <property type="component" value="Unassembled WGS sequence"/>
</dbReference>
<name>A0A9D1R375_9BACT</name>
<dbReference type="AlphaFoldDB" id="A0A9D1R375"/>
<keyword evidence="2" id="KW-0288">FMN</keyword>
<accession>A0A9D1R375</accession>
<dbReference type="Pfam" id="PF03358">
    <property type="entry name" value="FMN_red"/>
    <property type="match status" value="1"/>
</dbReference>
<dbReference type="InterPro" id="IPR005025">
    <property type="entry name" value="FMN_Rdtase-like_dom"/>
</dbReference>